<dbReference type="Gene3D" id="3.40.50.1820">
    <property type="entry name" value="alpha/beta hydrolase"/>
    <property type="match status" value="1"/>
</dbReference>
<name>W7CXG7_9LIST</name>
<dbReference type="Pfam" id="PF01738">
    <property type="entry name" value="DLH"/>
    <property type="match status" value="1"/>
</dbReference>
<dbReference type="InterPro" id="IPR029058">
    <property type="entry name" value="AB_hydrolase_fold"/>
</dbReference>
<dbReference type="SUPFAM" id="SSF53474">
    <property type="entry name" value="alpha/beta-Hydrolases"/>
    <property type="match status" value="1"/>
</dbReference>
<evidence type="ECO:0000313" key="3">
    <source>
        <dbReference type="Proteomes" id="UP000019243"/>
    </source>
</evidence>
<organism evidence="2 3">
    <name type="scientific">Brochothrix campestris FSL F6-1037</name>
    <dbReference type="NCBI Taxonomy" id="1265861"/>
    <lineage>
        <taxon>Bacteria</taxon>
        <taxon>Bacillati</taxon>
        <taxon>Bacillota</taxon>
        <taxon>Bacilli</taxon>
        <taxon>Bacillales</taxon>
        <taxon>Listeriaceae</taxon>
        <taxon>Brochothrix</taxon>
    </lineage>
</organism>
<proteinExistence type="predicted"/>
<dbReference type="EMBL" id="AODH01000039">
    <property type="protein sequence ID" value="EUJ37733.1"/>
    <property type="molecule type" value="Genomic_DNA"/>
</dbReference>
<evidence type="ECO:0000313" key="2">
    <source>
        <dbReference type="EMBL" id="EUJ37733.1"/>
    </source>
</evidence>
<dbReference type="GO" id="GO:0016787">
    <property type="term" value="F:hydrolase activity"/>
    <property type="evidence" value="ECO:0007669"/>
    <property type="project" value="InterPro"/>
</dbReference>
<accession>W7CXG7</accession>
<reference evidence="2 3" key="1">
    <citation type="submission" date="2012-12" db="EMBL/GenBank/DDBJ databases">
        <title>Novel taxa of Listeriaceae from agricultural environments in the United States.</title>
        <authorList>
            <person name="den Bakker H.C."/>
            <person name="Allred A."/>
            <person name="Warchocki S."/>
            <person name="Wright E.M."/>
            <person name="Burrell A."/>
            <person name="Nightingale K.K."/>
            <person name="Kephart D."/>
            <person name="Wiedmann M."/>
        </authorList>
    </citation>
    <scope>NUCLEOTIDE SEQUENCE [LARGE SCALE GENOMIC DNA]</scope>
    <source>
        <strain evidence="2 3">FSL F6-1037</strain>
    </source>
</reference>
<dbReference type="STRING" id="1265861.BCAMP_09500"/>
<evidence type="ECO:0000259" key="1">
    <source>
        <dbReference type="Pfam" id="PF01738"/>
    </source>
</evidence>
<dbReference type="OrthoDB" id="9796570at2"/>
<dbReference type="InterPro" id="IPR002925">
    <property type="entry name" value="Dienelactn_hydro"/>
</dbReference>
<dbReference type="AlphaFoldDB" id="W7CXG7"/>
<gene>
    <name evidence="2" type="ORF">BCAMP_09500</name>
</gene>
<keyword evidence="3" id="KW-1185">Reference proteome</keyword>
<dbReference type="Proteomes" id="UP000019243">
    <property type="component" value="Unassembled WGS sequence"/>
</dbReference>
<comment type="caution">
    <text evidence="2">The sequence shown here is derived from an EMBL/GenBank/DDBJ whole genome shotgun (WGS) entry which is preliminary data.</text>
</comment>
<dbReference type="RefSeq" id="WP_035315059.1">
    <property type="nucleotide sequence ID" value="NZ_AODH01000039.1"/>
</dbReference>
<protein>
    <submittedName>
        <fullName evidence="2">Carboxylesterase</fullName>
    </submittedName>
</protein>
<sequence length="200" mass="22408">MKHIFQPGAEKEPTFILLHGTGGDEADLLQIGQAINPHASLLGIKGNILEQGLPRFFKRLAEGLFDEEDLRFRTTELFNFINEAATTYHFDVANSYLIGYSNGANIAGSLLLTYGDVFAGAMLLHPMVPMRKSHYPRLTNTPIFISAGRNDNMCTPAETDELIAIFETSDSEVTGFWHDFGHRLIADEVNEAKRWYTSLR</sequence>
<feature type="domain" description="Dienelactone hydrolase" evidence="1">
    <location>
        <begin position="79"/>
        <end position="176"/>
    </location>
</feature>
<dbReference type="PATRIC" id="fig|1265861.3.peg.1858"/>